<evidence type="ECO:0000259" key="5">
    <source>
        <dbReference type="Pfam" id="PF24883"/>
    </source>
</evidence>
<dbReference type="InterPro" id="IPR056884">
    <property type="entry name" value="NPHP3-like_N"/>
</dbReference>
<comment type="caution">
    <text evidence="7">The sequence shown here is derived from an EMBL/GenBank/DDBJ whole genome shotgun (WGS) entry which is preliminary data.</text>
</comment>
<dbReference type="Proteomes" id="UP000801428">
    <property type="component" value="Unassembled WGS sequence"/>
</dbReference>
<dbReference type="PANTHER" id="PTHR10039:SF5">
    <property type="entry name" value="NACHT DOMAIN-CONTAINING PROTEIN"/>
    <property type="match status" value="1"/>
</dbReference>
<evidence type="ECO:0000256" key="2">
    <source>
        <dbReference type="SAM" id="Coils"/>
    </source>
</evidence>
<dbReference type="EMBL" id="SWKU01000053">
    <property type="protein sequence ID" value="KAF2993397.1"/>
    <property type="molecule type" value="Genomic_DNA"/>
</dbReference>
<keyword evidence="1" id="KW-0677">Repeat</keyword>
<feature type="compositionally biased region" description="Basic residues" evidence="3">
    <location>
        <begin position="752"/>
        <end position="764"/>
    </location>
</feature>
<dbReference type="AlphaFoldDB" id="A0A9P4W3B5"/>
<keyword evidence="8" id="KW-1185">Reference proteome</keyword>
<protein>
    <recommendedName>
        <fullName evidence="9">NACHT domain-containing protein</fullName>
    </recommendedName>
</protein>
<evidence type="ECO:0000256" key="1">
    <source>
        <dbReference type="ARBA" id="ARBA00022737"/>
    </source>
</evidence>
<dbReference type="InterPro" id="IPR027417">
    <property type="entry name" value="P-loop_NTPase"/>
</dbReference>
<evidence type="ECO:0000256" key="3">
    <source>
        <dbReference type="SAM" id="MobiDB-lite"/>
    </source>
</evidence>
<evidence type="ECO:0000313" key="8">
    <source>
        <dbReference type="Proteomes" id="UP000801428"/>
    </source>
</evidence>
<feature type="domain" description="Nephrocystin 3-like N-terminal" evidence="5">
    <location>
        <begin position="253"/>
        <end position="431"/>
    </location>
</feature>
<dbReference type="OrthoDB" id="443402at2759"/>
<feature type="coiled-coil region" evidence="2">
    <location>
        <begin position="139"/>
        <end position="166"/>
    </location>
</feature>
<accession>A0A9P4W3B5</accession>
<evidence type="ECO:0000259" key="6">
    <source>
        <dbReference type="Pfam" id="PF25053"/>
    </source>
</evidence>
<feature type="domain" description="NACHT-NTPase and P-loop NTPases N-terminal" evidence="4">
    <location>
        <begin position="38"/>
        <end position="119"/>
    </location>
</feature>
<dbReference type="Gene3D" id="3.40.50.300">
    <property type="entry name" value="P-loop containing nucleotide triphosphate hydrolases"/>
    <property type="match status" value="1"/>
</dbReference>
<dbReference type="PANTHER" id="PTHR10039">
    <property type="entry name" value="AMELOGENIN"/>
    <property type="match status" value="1"/>
</dbReference>
<feature type="region of interest" description="Disordered" evidence="3">
    <location>
        <begin position="726"/>
        <end position="764"/>
    </location>
</feature>
<proteinExistence type="predicted"/>
<evidence type="ECO:0000313" key="7">
    <source>
        <dbReference type="EMBL" id="KAF2993397.1"/>
    </source>
</evidence>
<dbReference type="InterPro" id="IPR031352">
    <property type="entry name" value="SesA"/>
</dbReference>
<dbReference type="Pfam" id="PF25053">
    <property type="entry name" value="DUF7791"/>
    <property type="match status" value="1"/>
</dbReference>
<keyword evidence="2" id="KW-0175">Coiled coil</keyword>
<feature type="compositionally biased region" description="Polar residues" evidence="3">
    <location>
        <begin position="737"/>
        <end position="749"/>
    </location>
</feature>
<sequence>MTGLEGLAAVSLAGNILQFITTTKHLLSTTREVLDTGAKVAHRELEIIAKDLQYRVKALSSHTEHPDDTLEALAVQCEETADTLLGILTKLRLNEDRDKWNSFLQALRSQWHESEIEALRIRLNNIGQSVHAHLADERQLRLQAQLDELLERNQHLEATRNKDLQELKSFVHEVQLQLQLQTRQGTVDVDTLARQIAKITLEGGDYSAEQEILQFLRFPLIEDRYTAISPAHLRTLSWIFDSGVGQGNMNNPTTFVQWLESTEDLYWISGRPASGKSTLMKFLYSHESTREYLGQWAGGDEVLIAGYFFWNAGKNELQKSQEGLLRSLLYQLLRKHPDSIRQVFPGAWQLYSRDMSMAHDHLSKMQALDIADIPRLISALQRTCDLLAQCKKRFCFFIDGLDEYSGNANQIVGLVQTLRVLKQVKICVSSRPWNEFQRAYGKSNATKLLMEDFNHQDISAYVNHVLGDDEDYRELQDVETNGKMLLEETVTSANGVFLWVVLVVESLLIGLREGDGIDRLRSRLQGLPIDLEKLFERILFNDVEPTHRERAARMFLMTLKAKDNLPLMAYWYLDEPEAITERQPLRLQQTIYRHKAVKKKLTANGKGLLETRLRSISGPNLSSAILFNFRVDFLHRTVREYLELPTTDLHTWLCEDFDTDKAICNAVFSQIKTAPHEKEYAPYIGDLYSIFAYHYGQAETDTALEKSSVEIADIVSTYGVQSIMQQAPGSTAGHAGTTASRPTTKQPSTARKLFRKRKRIGDGN</sequence>
<gene>
    <name evidence="7" type="ORF">E8E13_001087</name>
</gene>
<dbReference type="InterPro" id="IPR056693">
    <property type="entry name" value="DUF7791"/>
</dbReference>
<organism evidence="7 8">
    <name type="scientific">Curvularia kusanoi</name>
    <name type="common">Cochliobolus kusanoi</name>
    <dbReference type="NCBI Taxonomy" id="90978"/>
    <lineage>
        <taxon>Eukaryota</taxon>
        <taxon>Fungi</taxon>
        <taxon>Dikarya</taxon>
        <taxon>Ascomycota</taxon>
        <taxon>Pezizomycotina</taxon>
        <taxon>Dothideomycetes</taxon>
        <taxon>Pleosporomycetidae</taxon>
        <taxon>Pleosporales</taxon>
        <taxon>Pleosporineae</taxon>
        <taxon>Pleosporaceae</taxon>
        <taxon>Curvularia</taxon>
    </lineage>
</organism>
<name>A0A9P4W3B5_CURKU</name>
<reference evidence="7" key="1">
    <citation type="submission" date="2019-04" db="EMBL/GenBank/DDBJ databases">
        <title>Sequencing of skin fungus with MAO and IRED activity.</title>
        <authorList>
            <person name="Marsaioli A.J."/>
            <person name="Bonatto J.M.C."/>
            <person name="Reis Junior O."/>
        </authorList>
    </citation>
    <scope>NUCLEOTIDE SEQUENCE</scope>
    <source>
        <strain evidence="7">30M1</strain>
    </source>
</reference>
<dbReference type="Pfam" id="PF17107">
    <property type="entry name" value="SesA"/>
    <property type="match status" value="1"/>
</dbReference>
<feature type="domain" description="DUF7791" evidence="6">
    <location>
        <begin position="543"/>
        <end position="676"/>
    </location>
</feature>
<dbReference type="Pfam" id="PF24883">
    <property type="entry name" value="NPHP3_N"/>
    <property type="match status" value="1"/>
</dbReference>
<dbReference type="SUPFAM" id="SSF52540">
    <property type="entry name" value="P-loop containing nucleoside triphosphate hydrolases"/>
    <property type="match status" value="1"/>
</dbReference>
<evidence type="ECO:0008006" key="9">
    <source>
        <dbReference type="Google" id="ProtNLM"/>
    </source>
</evidence>
<evidence type="ECO:0000259" key="4">
    <source>
        <dbReference type="Pfam" id="PF17107"/>
    </source>
</evidence>